<dbReference type="EMBL" id="JMFG01000034">
    <property type="protein sequence ID" value="KDA53089.1"/>
    <property type="molecule type" value="Genomic_DNA"/>
</dbReference>
<evidence type="ECO:0000259" key="2">
    <source>
        <dbReference type="SMART" id="SM00421"/>
    </source>
</evidence>
<dbReference type="AlphaFoldDB" id="A0A062XUN6"/>
<keyword evidence="4" id="KW-1185">Reference proteome</keyword>
<dbReference type="STRING" id="1312852.EG19_07835"/>
<feature type="compositionally biased region" description="Basic and acidic residues" evidence="1">
    <location>
        <begin position="301"/>
        <end position="316"/>
    </location>
</feature>
<dbReference type="InterPro" id="IPR000792">
    <property type="entry name" value="Tscrpt_reg_LuxR_C"/>
</dbReference>
<dbReference type="Pfam" id="PF00196">
    <property type="entry name" value="GerE"/>
    <property type="match status" value="1"/>
</dbReference>
<dbReference type="PRINTS" id="PR00038">
    <property type="entry name" value="HTHLUXR"/>
</dbReference>
<dbReference type="Gene3D" id="1.10.10.10">
    <property type="entry name" value="Winged helix-like DNA-binding domain superfamily/Winged helix DNA-binding domain"/>
    <property type="match status" value="1"/>
</dbReference>
<evidence type="ECO:0000313" key="4">
    <source>
        <dbReference type="Proteomes" id="UP000027284"/>
    </source>
</evidence>
<dbReference type="InterPro" id="IPR036388">
    <property type="entry name" value="WH-like_DNA-bd_sf"/>
</dbReference>
<proteinExistence type="predicted"/>
<evidence type="ECO:0000313" key="3">
    <source>
        <dbReference type="EMBL" id="KDA53089.1"/>
    </source>
</evidence>
<accession>A0A062XUN6</accession>
<dbReference type="GO" id="GO:0003677">
    <property type="term" value="F:DNA binding"/>
    <property type="evidence" value="ECO:0007669"/>
    <property type="project" value="InterPro"/>
</dbReference>
<dbReference type="Proteomes" id="UP000027284">
    <property type="component" value="Unassembled WGS sequence"/>
</dbReference>
<feature type="domain" description="HTH luxR-type" evidence="2">
    <location>
        <begin position="229"/>
        <end position="286"/>
    </location>
</feature>
<comment type="caution">
    <text evidence="3">The sequence shown here is derived from an EMBL/GenBank/DDBJ whole genome shotgun (WGS) entry which is preliminary data.</text>
</comment>
<protein>
    <recommendedName>
        <fullName evidence="2">HTH luxR-type domain-containing protein</fullName>
    </recommendedName>
</protein>
<reference evidence="3 4" key="1">
    <citation type="submission" date="2014-04" db="EMBL/GenBank/DDBJ databases">
        <title>The Genome Sequence of Thermoanaerobaculum aquaticum MP-01, The First Cultivated Group 23 Acidobacterium.</title>
        <authorList>
            <person name="Stamps B.W."/>
            <person name="Losey N.A."/>
            <person name="Lawson P.A."/>
            <person name="Stevenson B.S."/>
        </authorList>
    </citation>
    <scope>NUCLEOTIDE SEQUENCE [LARGE SCALE GENOMIC DNA]</scope>
    <source>
        <strain evidence="3 4">MP-01</strain>
    </source>
</reference>
<sequence length="330" mass="37821">MYLALRTAKLNELEQLFPLIRDSSVYSPEERIKLLELWASVLRGGSGESAVVEDHNRPAHQRVVGFGLSVFVADWFADQAASMPPYIGQRLLELYRDNRSPILTRKQVAQANVREGLNVLSLHVGWPEERLTPLEIKHMRHFLSDAFVVLHRGYKLRLLFHEFYGKEELSMLFAMGGVLWSDYAWFFQAHPDLAPPEERWPYLGGVRRDEALQQEATVSFAVFSSPPPRYAFTPREQEVLRIALLGSTDEAIAQALGLSLVTVKKLWKSIYERVAAKNPAALPFPWPEVSNGARRQKEKRRFLLDHIRSHPEEIRPRPTRKHRPQASDGG</sequence>
<dbReference type="SMART" id="SM00421">
    <property type="entry name" value="HTH_LUXR"/>
    <property type="match status" value="1"/>
</dbReference>
<dbReference type="InterPro" id="IPR016032">
    <property type="entry name" value="Sig_transdc_resp-reg_C-effctor"/>
</dbReference>
<gene>
    <name evidence="3" type="ORF">EG19_07835</name>
</gene>
<dbReference type="GO" id="GO:0006355">
    <property type="term" value="P:regulation of DNA-templated transcription"/>
    <property type="evidence" value="ECO:0007669"/>
    <property type="project" value="InterPro"/>
</dbReference>
<dbReference type="SUPFAM" id="SSF46894">
    <property type="entry name" value="C-terminal effector domain of the bipartite response regulators"/>
    <property type="match status" value="1"/>
</dbReference>
<organism evidence="3 4">
    <name type="scientific">Thermoanaerobaculum aquaticum</name>
    <dbReference type="NCBI Taxonomy" id="1312852"/>
    <lineage>
        <taxon>Bacteria</taxon>
        <taxon>Pseudomonadati</taxon>
        <taxon>Acidobacteriota</taxon>
        <taxon>Thermoanaerobaculia</taxon>
        <taxon>Thermoanaerobaculales</taxon>
        <taxon>Thermoanaerobaculaceae</taxon>
        <taxon>Thermoanaerobaculum</taxon>
    </lineage>
</organism>
<evidence type="ECO:0000256" key="1">
    <source>
        <dbReference type="SAM" id="MobiDB-lite"/>
    </source>
</evidence>
<feature type="region of interest" description="Disordered" evidence="1">
    <location>
        <begin position="293"/>
        <end position="330"/>
    </location>
</feature>
<name>A0A062XUN6_9BACT</name>
<dbReference type="RefSeq" id="WP_038050259.1">
    <property type="nucleotide sequence ID" value="NZ_JMFG01000034.1"/>
</dbReference>